<organism evidence="6 7">
    <name type="scientific">Acidithiobacillus caldus (strain ATCC 51756 / DSM 8584 / KU)</name>
    <dbReference type="NCBI Taxonomy" id="637389"/>
    <lineage>
        <taxon>Bacteria</taxon>
        <taxon>Pseudomonadati</taxon>
        <taxon>Pseudomonadota</taxon>
        <taxon>Acidithiobacillia</taxon>
        <taxon>Acidithiobacillales</taxon>
        <taxon>Acidithiobacillaceae</taxon>
        <taxon>Acidithiobacillus</taxon>
    </lineage>
</organism>
<feature type="domain" description="HTH tetR-type" evidence="5">
    <location>
        <begin position="11"/>
        <end position="71"/>
    </location>
</feature>
<dbReference type="eggNOG" id="COG1309">
    <property type="taxonomic scope" value="Bacteria"/>
</dbReference>
<dbReference type="Gene3D" id="1.10.10.60">
    <property type="entry name" value="Homeodomain-like"/>
    <property type="match status" value="1"/>
</dbReference>
<dbReference type="InterPro" id="IPR023772">
    <property type="entry name" value="DNA-bd_HTH_TetR-type_CS"/>
</dbReference>
<dbReference type="HOGENOM" id="CLU_069356_12_8_6"/>
<evidence type="ECO:0000256" key="4">
    <source>
        <dbReference type="PROSITE-ProRule" id="PRU00335"/>
    </source>
</evidence>
<dbReference type="GO" id="GO:0003700">
    <property type="term" value="F:DNA-binding transcription factor activity"/>
    <property type="evidence" value="ECO:0007669"/>
    <property type="project" value="TreeGrafter"/>
</dbReference>
<dbReference type="GeneID" id="92932525"/>
<dbReference type="InterPro" id="IPR041474">
    <property type="entry name" value="NicS_C"/>
</dbReference>
<dbReference type="InterPro" id="IPR001647">
    <property type="entry name" value="HTH_TetR"/>
</dbReference>
<dbReference type="InterPro" id="IPR009057">
    <property type="entry name" value="Homeodomain-like_sf"/>
</dbReference>
<evidence type="ECO:0000313" key="7">
    <source>
        <dbReference type="Proteomes" id="UP000005522"/>
    </source>
</evidence>
<dbReference type="EMBL" id="CP005986">
    <property type="protein sequence ID" value="AIA56305.1"/>
    <property type="molecule type" value="Genomic_DNA"/>
</dbReference>
<dbReference type="RefSeq" id="WP_004873257.1">
    <property type="nucleotide sequence ID" value="NZ_CP005986.1"/>
</dbReference>
<dbReference type="SUPFAM" id="SSF48498">
    <property type="entry name" value="Tetracyclin repressor-like, C-terminal domain"/>
    <property type="match status" value="1"/>
</dbReference>
<dbReference type="Proteomes" id="UP000005522">
    <property type="component" value="Chromosome"/>
</dbReference>
<name>A0A059ZXR2_ACICK</name>
<dbReference type="InterPro" id="IPR036271">
    <property type="entry name" value="Tet_transcr_reg_TetR-rel_C_sf"/>
</dbReference>
<proteinExistence type="predicted"/>
<gene>
    <name evidence="6" type="ORF">Acaty_c2461</name>
</gene>
<keyword evidence="2 4" id="KW-0238">DNA-binding</keyword>
<dbReference type="SUPFAM" id="SSF46689">
    <property type="entry name" value="Homeodomain-like"/>
    <property type="match status" value="1"/>
</dbReference>
<dbReference type="GO" id="GO:0000976">
    <property type="term" value="F:transcription cis-regulatory region binding"/>
    <property type="evidence" value="ECO:0007669"/>
    <property type="project" value="TreeGrafter"/>
</dbReference>
<evidence type="ECO:0000313" key="6">
    <source>
        <dbReference type="EMBL" id="AIA56305.1"/>
    </source>
</evidence>
<protein>
    <submittedName>
        <fullName evidence="6">Transcriptional regulator, TetR family</fullName>
    </submittedName>
</protein>
<dbReference type="Pfam" id="PF00440">
    <property type="entry name" value="TetR_N"/>
    <property type="match status" value="1"/>
</dbReference>
<dbReference type="PROSITE" id="PS01081">
    <property type="entry name" value="HTH_TETR_1"/>
    <property type="match status" value="1"/>
</dbReference>
<dbReference type="Gene3D" id="1.10.357.10">
    <property type="entry name" value="Tetracycline Repressor, domain 2"/>
    <property type="match status" value="1"/>
</dbReference>
<sequence>MHDAEMDPTAGDGSRRILDAAEELFADRGFDAVSMHAIAQAAGISKANIYHYFPNKDALYLAVLRSASENLRALLQEAINSHGSVRDILHHFANSHLQALLKRPRLVRLVWREILEKGAPRAKELAEQGFGELFGNLVGLIRSGQERGELRAEIDPAVAAILLIAGNVFFFQHRDTLRHYPEVSFVGDPEAYDRAMVELLLLGIAAPNPPS</sequence>
<dbReference type="AlphaFoldDB" id="A0A059ZXR2"/>
<dbReference type="PANTHER" id="PTHR30055:SF234">
    <property type="entry name" value="HTH-TYPE TRANSCRIPTIONAL REGULATOR BETI"/>
    <property type="match status" value="1"/>
</dbReference>
<evidence type="ECO:0000256" key="3">
    <source>
        <dbReference type="ARBA" id="ARBA00023163"/>
    </source>
</evidence>
<dbReference type="PROSITE" id="PS50977">
    <property type="entry name" value="HTH_TETR_2"/>
    <property type="match status" value="1"/>
</dbReference>
<evidence type="ECO:0000256" key="2">
    <source>
        <dbReference type="ARBA" id="ARBA00023125"/>
    </source>
</evidence>
<dbReference type="InterPro" id="IPR050109">
    <property type="entry name" value="HTH-type_TetR-like_transc_reg"/>
</dbReference>
<dbReference type="FunFam" id="1.10.10.60:FF:000141">
    <property type="entry name" value="TetR family transcriptional regulator"/>
    <property type="match status" value="1"/>
</dbReference>
<reference evidence="6 7" key="1">
    <citation type="journal article" date="2009" name="J. Bacteriol.">
        <title>Draft genome sequence of the extremely acidophilic bacterium Acidithiobacillus caldus ATCC 51756 reveals metabolic versatility in the genus Acidithiobacillus.</title>
        <authorList>
            <person name="Valdes J."/>
            <person name="Quatrini R."/>
            <person name="Hallberg K."/>
            <person name="Dopson M."/>
            <person name="Valenzuela P.D."/>
            <person name="Holmes D.S."/>
        </authorList>
    </citation>
    <scope>NUCLEOTIDE SEQUENCE [LARGE SCALE GENOMIC DNA]</scope>
    <source>
        <strain evidence="7">ATCC 51756 / DSM 8584 / KU</strain>
    </source>
</reference>
<dbReference type="KEGG" id="acz:Acaty_c2461"/>
<evidence type="ECO:0000256" key="1">
    <source>
        <dbReference type="ARBA" id="ARBA00023015"/>
    </source>
</evidence>
<feature type="DNA-binding region" description="H-T-H motif" evidence="4">
    <location>
        <begin position="34"/>
        <end position="53"/>
    </location>
</feature>
<evidence type="ECO:0000259" key="5">
    <source>
        <dbReference type="PROSITE" id="PS50977"/>
    </source>
</evidence>
<dbReference type="PRINTS" id="PR00455">
    <property type="entry name" value="HTHTETR"/>
</dbReference>
<accession>A0A059ZXR2</accession>
<dbReference type="Pfam" id="PF17938">
    <property type="entry name" value="TetR_C_29"/>
    <property type="match status" value="1"/>
</dbReference>
<keyword evidence="1" id="KW-0805">Transcription regulation</keyword>
<keyword evidence="3" id="KW-0804">Transcription</keyword>
<dbReference type="PANTHER" id="PTHR30055">
    <property type="entry name" value="HTH-TYPE TRANSCRIPTIONAL REGULATOR RUTR"/>
    <property type="match status" value="1"/>
</dbReference>